<evidence type="ECO:0000313" key="15">
    <source>
        <dbReference type="Proteomes" id="UP000177486"/>
    </source>
</evidence>
<evidence type="ECO:0000256" key="8">
    <source>
        <dbReference type="ARBA" id="ARBA00022824"/>
    </source>
</evidence>
<evidence type="ECO:0000256" key="9">
    <source>
        <dbReference type="ARBA" id="ARBA00022968"/>
    </source>
</evidence>
<comment type="pathway">
    <text evidence="2">Protein modification; protein glycosylation.</text>
</comment>
<evidence type="ECO:0000256" key="5">
    <source>
        <dbReference type="ARBA" id="ARBA00022676"/>
    </source>
</evidence>
<proteinExistence type="inferred from homology"/>
<dbReference type="CDD" id="cd04188">
    <property type="entry name" value="DPG_synthase"/>
    <property type="match status" value="1"/>
</dbReference>
<evidence type="ECO:0000256" key="11">
    <source>
        <dbReference type="ARBA" id="ARBA00023136"/>
    </source>
</evidence>
<dbReference type="EMBL" id="MHMQ01000013">
    <property type="protein sequence ID" value="OGZ30825.1"/>
    <property type="molecule type" value="Genomic_DNA"/>
</dbReference>
<comment type="subcellular location">
    <subcellularLocation>
        <location evidence="1">Endoplasmic reticulum membrane</location>
        <topology evidence="1">Single-pass membrane protein</topology>
    </subcellularLocation>
</comment>
<accession>A0A1G2EYE9</accession>
<dbReference type="PANTHER" id="PTHR10859">
    <property type="entry name" value="GLYCOSYL TRANSFERASE"/>
    <property type="match status" value="1"/>
</dbReference>
<evidence type="ECO:0000256" key="1">
    <source>
        <dbReference type="ARBA" id="ARBA00004389"/>
    </source>
</evidence>
<dbReference type="InterPro" id="IPR029044">
    <property type="entry name" value="Nucleotide-diphossugar_trans"/>
</dbReference>
<evidence type="ECO:0000259" key="13">
    <source>
        <dbReference type="Pfam" id="PF00535"/>
    </source>
</evidence>
<reference evidence="14 15" key="1">
    <citation type="journal article" date="2016" name="Nat. Commun.">
        <title>Thousands of microbial genomes shed light on interconnected biogeochemical processes in an aquifer system.</title>
        <authorList>
            <person name="Anantharaman K."/>
            <person name="Brown C.T."/>
            <person name="Hug L.A."/>
            <person name="Sharon I."/>
            <person name="Castelle C.J."/>
            <person name="Probst A.J."/>
            <person name="Thomas B.C."/>
            <person name="Singh A."/>
            <person name="Wilkins M.J."/>
            <person name="Karaoz U."/>
            <person name="Brodie E.L."/>
            <person name="Williams K.H."/>
            <person name="Hubbard S.S."/>
            <person name="Banfield J.F."/>
        </authorList>
    </citation>
    <scope>NUCLEOTIDE SEQUENCE [LARGE SCALE GENOMIC DNA]</scope>
</reference>
<evidence type="ECO:0000256" key="7">
    <source>
        <dbReference type="ARBA" id="ARBA00022692"/>
    </source>
</evidence>
<protein>
    <recommendedName>
        <fullName evidence="4">dolichyl-phosphate beta-glucosyltransferase</fullName>
        <ecNumber evidence="4">2.4.1.117</ecNumber>
    </recommendedName>
</protein>
<keyword evidence="10" id="KW-1133">Transmembrane helix</keyword>
<comment type="similarity">
    <text evidence="3">Belongs to the glycosyltransferase 2 family.</text>
</comment>
<evidence type="ECO:0000313" key="14">
    <source>
        <dbReference type="EMBL" id="OGZ30825.1"/>
    </source>
</evidence>
<dbReference type="Pfam" id="PF00535">
    <property type="entry name" value="Glycos_transf_2"/>
    <property type="match status" value="1"/>
</dbReference>
<evidence type="ECO:0000256" key="4">
    <source>
        <dbReference type="ARBA" id="ARBA00012583"/>
    </source>
</evidence>
<evidence type="ECO:0000256" key="6">
    <source>
        <dbReference type="ARBA" id="ARBA00022679"/>
    </source>
</evidence>
<dbReference type="InterPro" id="IPR001173">
    <property type="entry name" value="Glyco_trans_2-like"/>
</dbReference>
<organism evidence="14 15">
    <name type="scientific">Candidatus Niyogibacteria bacterium RIFCSPLOWO2_01_FULL_45_48</name>
    <dbReference type="NCBI Taxonomy" id="1801724"/>
    <lineage>
        <taxon>Bacteria</taxon>
        <taxon>Candidatus Niyogiibacteriota</taxon>
    </lineage>
</organism>
<dbReference type="SUPFAM" id="SSF53448">
    <property type="entry name" value="Nucleotide-diphospho-sugar transferases"/>
    <property type="match status" value="1"/>
</dbReference>
<dbReference type="Gene3D" id="3.90.550.10">
    <property type="entry name" value="Spore Coat Polysaccharide Biosynthesis Protein SpsA, Chain A"/>
    <property type="match status" value="1"/>
</dbReference>
<comment type="catalytic activity">
    <reaction evidence="12">
        <text>a di-trans,poly-cis-dolichyl phosphate + UDP-alpha-D-glucose = a di-trans,poly-cis-dolichyl beta-D-glucosyl phosphate + UDP</text>
        <dbReference type="Rhea" id="RHEA:15401"/>
        <dbReference type="Rhea" id="RHEA-COMP:19498"/>
        <dbReference type="Rhea" id="RHEA-COMP:19502"/>
        <dbReference type="ChEBI" id="CHEBI:57525"/>
        <dbReference type="ChEBI" id="CHEBI:57683"/>
        <dbReference type="ChEBI" id="CHEBI:58223"/>
        <dbReference type="ChEBI" id="CHEBI:58885"/>
        <dbReference type="EC" id="2.4.1.117"/>
    </reaction>
    <physiologicalReaction direction="left-to-right" evidence="12">
        <dbReference type="Rhea" id="RHEA:15402"/>
    </physiologicalReaction>
</comment>
<dbReference type="PANTHER" id="PTHR10859:SF91">
    <property type="entry name" value="DOLICHYL-PHOSPHATE BETA-GLUCOSYLTRANSFERASE"/>
    <property type="match status" value="1"/>
</dbReference>
<dbReference type="AlphaFoldDB" id="A0A1G2EYE9"/>
<dbReference type="EC" id="2.4.1.117" evidence="4"/>
<feature type="domain" description="Glycosyltransferase 2-like" evidence="13">
    <location>
        <begin position="8"/>
        <end position="174"/>
    </location>
</feature>
<keyword evidence="11" id="KW-0472">Membrane</keyword>
<keyword evidence="5" id="KW-0328">Glycosyltransferase</keyword>
<keyword evidence="9" id="KW-0735">Signal-anchor</keyword>
<evidence type="ECO:0000256" key="10">
    <source>
        <dbReference type="ARBA" id="ARBA00022989"/>
    </source>
</evidence>
<keyword evidence="6" id="KW-0808">Transferase</keyword>
<gene>
    <name evidence="14" type="ORF">A2931_01840</name>
</gene>
<name>A0A1G2EYE9_9BACT</name>
<dbReference type="GO" id="GO:0004581">
    <property type="term" value="F:dolichyl-phosphate beta-glucosyltransferase activity"/>
    <property type="evidence" value="ECO:0007669"/>
    <property type="project" value="UniProtKB-EC"/>
</dbReference>
<evidence type="ECO:0000256" key="3">
    <source>
        <dbReference type="ARBA" id="ARBA00006739"/>
    </source>
</evidence>
<dbReference type="GO" id="GO:0006487">
    <property type="term" value="P:protein N-linked glycosylation"/>
    <property type="evidence" value="ECO:0007669"/>
    <property type="project" value="TreeGrafter"/>
</dbReference>
<evidence type="ECO:0000256" key="12">
    <source>
        <dbReference type="ARBA" id="ARBA00045097"/>
    </source>
</evidence>
<evidence type="ECO:0000256" key="2">
    <source>
        <dbReference type="ARBA" id="ARBA00004922"/>
    </source>
</evidence>
<keyword evidence="8" id="KW-0256">Endoplasmic reticulum</keyword>
<sequence length="245" mass="27628">MNENVYLSVVIPAYNEGERILKTIDEISEYLSHQGFSWEIVVSSGGSTDNTASAVKHKMLNTPGLRLVENPRRGKGLGVKAGILAATGRIRLFTDADNSTDISHFEKMRPFFDQGYEVVIASRDSKDAPGATQAVPQVWHKRLMGNAGNLFIQLVAVRGFWDTQCGFKAFRDFAAEKIFGQQRIHGWGFDVEVLALARYLGYRIGIVPAYWVNDPKSHVRFSSYFQVLWETVKVRFNILMGNYEL</sequence>
<dbReference type="InterPro" id="IPR035518">
    <property type="entry name" value="DPG_synthase"/>
</dbReference>
<comment type="caution">
    <text evidence="14">The sequence shown here is derived from an EMBL/GenBank/DDBJ whole genome shotgun (WGS) entry which is preliminary data.</text>
</comment>
<keyword evidence="7" id="KW-0812">Transmembrane</keyword>
<dbReference type="Proteomes" id="UP000177486">
    <property type="component" value="Unassembled WGS sequence"/>
</dbReference>